<dbReference type="PROSITE" id="PS50102">
    <property type="entry name" value="RRM"/>
    <property type="match status" value="1"/>
</dbReference>
<evidence type="ECO:0000256" key="3">
    <source>
        <dbReference type="SAM" id="MobiDB-lite"/>
    </source>
</evidence>
<feature type="compositionally biased region" description="Basic and acidic residues" evidence="3">
    <location>
        <begin position="52"/>
        <end position="67"/>
    </location>
</feature>
<dbReference type="EMBL" id="CDHN01000003">
    <property type="protein sequence ID" value="CEJ91308.1"/>
    <property type="molecule type" value="Genomic_DNA"/>
</dbReference>
<gene>
    <name evidence="5" type="ORF">VHEMI07029</name>
</gene>
<feature type="compositionally biased region" description="Basic and acidic residues" evidence="3">
    <location>
        <begin position="82"/>
        <end position="94"/>
    </location>
</feature>
<feature type="region of interest" description="Disordered" evidence="3">
    <location>
        <begin position="1"/>
        <end position="149"/>
    </location>
</feature>
<protein>
    <recommendedName>
        <fullName evidence="4">RRM domain-containing protein</fullName>
    </recommendedName>
</protein>
<reference evidence="5 6" key="1">
    <citation type="journal article" date="2015" name="Genome Announc.">
        <title>Draft Genome Sequence and Gene Annotation of the Entomopathogenic Fungus Verticillium hemipterigenum.</title>
        <authorList>
            <person name="Horn F."/>
            <person name="Habel A."/>
            <person name="Scharf D.H."/>
            <person name="Dworschak J."/>
            <person name="Brakhage A.A."/>
            <person name="Guthke R."/>
            <person name="Hertweck C."/>
            <person name="Linde J."/>
        </authorList>
    </citation>
    <scope>NUCLEOTIDE SEQUENCE [LARGE SCALE GENOMIC DNA]</scope>
</reference>
<dbReference type="InterPro" id="IPR000504">
    <property type="entry name" value="RRM_dom"/>
</dbReference>
<feature type="compositionally biased region" description="Low complexity" evidence="3">
    <location>
        <begin position="12"/>
        <end position="22"/>
    </location>
</feature>
<evidence type="ECO:0000256" key="2">
    <source>
        <dbReference type="PROSITE-ProRule" id="PRU00176"/>
    </source>
</evidence>
<feature type="compositionally biased region" description="Basic and acidic residues" evidence="3">
    <location>
        <begin position="1"/>
        <end position="10"/>
    </location>
</feature>
<dbReference type="InterPro" id="IPR012677">
    <property type="entry name" value="Nucleotide-bd_a/b_plait_sf"/>
</dbReference>
<feature type="domain" description="RRM" evidence="4">
    <location>
        <begin position="158"/>
        <end position="244"/>
    </location>
</feature>
<accession>A0A0A1TKX5</accession>
<dbReference type="GO" id="GO:0042274">
    <property type="term" value="P:ribosomal small subunit biogenesis"/>
    <property type="evidence" value="ECO:0007669"/>
    <property type="project" value="TreeGrafter"/>
</dbReference>
<dbReference type="Pfam" id="PF00076">
    <property type="entry name" value="RRM_1"/>
    <property type="match status" value="1"/>
</dbReference>
<dbReference type="GO" id="GO:0019843">
    <property type="term" value="F:rRNA binding"/>
    <property type="evidence" value="ECO:0007669"/>
    <property type="project" value="TreeGrafter"/>
</dbReference>
<dbReference type="PANTHER" id="PTHR23236:SF51">
    <property type="entry name" value="NUCLEOLAR PROTEIN 6"/>
    <property type="match status" value="1"/>
</dbReference>
<organism evidence="5 6">
    <name type="scientific">[Torrubiella] hemipterigena</name>
    <dbReference type="NCBI Taxonomy" id="1531966"/>
    <lineage>
        <taxon>Eukaryota</taxon>
        <taxon>Fungi</taxon>
        <taxon>Dikarya</taxon>
        <taxon>Ascomycota</taxon>
        <taxon>Pezizomycotina</taxon>
        <taxon>Sordariomycetes</taxon>
        <taxon>Hypocreomycetidae</taxon>
        <taxon>Hypocreales</taxon>
        <taxon>Clavicipitaceae</taxon>
        <taxon>Clavicipitaceae incertae sedis</taxon>
        <taxon>'Torrubiella' clade</taxon>
    </lineage>
</organism>
<dbReference type="SUPFAM" id="SSF54928">
    <property type="entry name" value="RNA-binding domain, RBD"/>
    <property type="match status" value="1"/>
</dbReference>
<feature type="compositionally biased region" description="Basic and acidic residues" evidence="3">
    <location>
        <begin position="260"/>
        <end position="277"/>
    </location>
</feature>
<dbReference type="HOGENOM" id="CLU_037639_0_2_1"/>
<dbReference type="SMART" id="SM00360">
    <property type="entry name" value="RRM"/>
    <property type="match status" value="1"/>
</dbReference>
<dbReference type="Proteomes" id="UP000039046">
    <property type="component" value="Unassembled WGS sequence"/>
</dbReference>
<dbReference type="PANTHER" id="PTHR23236">
    <property type="entry name" value="EUKARYOTIC TRANSLATION INITIATION FACTOR 4B/4H"/>
    <property type="match status" value="1"/>
</dbReference>
<feature type="region of interest" description="Disordered" evidence="3">
    <location>
        <begin position="260"/>
        <end position="310"/>
    </location>
</feature>
<evidence type="ECO:0000259" key="4">
    <source>
        <dbReference type="PROSITE" id="PS50102"/>
    </source>
</evidence>
<evidence type="ECO:0000313" key="6">
    <source>
        <dbReference type="Proteomes" id="UP000039046"/>
    </source>
</evidence>
<feature type="compositionally biased region" description="Acidic residues" evidence="3">
    <location>
        <begin position="72"/>
        <end position="81"/>
    </location>
</feature>
<dbReference type="InterPro" id="IPR035979">
    <property type="entry name" value="RBD_domain_sf"/>
</dbReference>
<sequence length="310" mass="34473">MKSKRAREAAETAEAPANTNGADEPSLKKRKHTDDVDGAVKKSKKDKKDKKKGGETRKEKKDKRKDLQNLPDMDEPEEEEAEAVKEDKPKKDSMADTNGDESAKKKEKKEKKDKKKKEKKEKKEAETKTENNTTATAPEGDSNGIDLDESTAKKNDRHIVFVGNLPFTATAATISAHFASLSPIAVRCLTNKFEKNKNITCKGIAFVEFGNVWSQRTCLDKFHHSMFEDGKSAPRKINVELTAGGGGKTQHRQDKIMEKNKKLDENRAKRIEREKTAKAAGGSGTTTQQQQHMEDSIHPSRRGIVPGAGF</sequence>
<dbReference type="STRING" id="1531966.A0A0A1TKX5"/>
<dbReference type="Gene3D" id="3.30.70.330">
    <property type="match status" value="1"/>
</dbReference>
<evidence type="ECO:0000256" key="1">
    <source>
        <dbReference type="ARBA" id="ARBA00022884"/>
    </source>
</evidence>
<keyword evidence="1 2" id="KW-0694">RNA-binding</keyword>
<dbReference type="FunFam" id="3.30.70.330:FF:000376">
    <property type="entry name" value="Putative RNA binding protein"/>
    <property type="match status" value="1"/>
</dbReference>
<dbReference type="OrthoDB" id="167718at2759"/>
<feature type="compositionally biased region" description="Basic residues" evidence="3">
    <location>
        <begin position="105"/>
        <end position="120"/>
    </location>
</feature>
<proteinExistence type="predicted"/>
<evidence type="ECO:0000313" key="5">
    <source>
        <dbReference type="EMBL" id="CEJ91308.1"/>
    </source>
</evidence>
<dbReference type="GO" id="GO:0005730">
    <property type="term" value="C:nucleolus"/>
    <property type="evidence" value="ECO:0007669"/>
    <property type="project" value="TreeGrafter"/>
</dbReference>
<feature type="compositionally biased region" description="Basic residues" evidence="3">
    <location>
        <begin position="41"/>
        <end position="51"/>
    </location>
</feature>
<dbReference type="AlphaFoldDB" id="A0A0A1TKX5"/>
<name>A0A0A1TKX5_9HYPO</name>
<keyword evidence="6" id="KW-1185">Reference proteome</keyword>